<reference evidence="7" key="4">
    <citation type="submission" date="2019-12" db="UniProtKB">
        <authorList>
            <consortium name="WormBaseParasite"/>
        </authorList>
    </citation>
    <scope>IDENTIFICATION</scope>
</reference>
<gene>
    <name evidence="8" type="primary">bma-taco-1</name>
    <name evidence="4 7" type="synonym">Bma-taco-1</name>
    <name evidence="8" type="ORF">Bm9221</name>
    <name evidence="5" type="ORF">BM_BM9221</name>
    <name evidence="4" type="ORF">BM_Bm9221</name>
</gene>
<reference evidence="4" key="2">
    <citation type="submission" date="2012-12" db="EMBL/GenBank/DDBJ databases">
        <authorList>
            <person name="Gao Y.W."/>
            <person name="Fan S.T."/>
            <person name="Sun H.T."/>
            <person name="Wang Z."/>
            <person name="Gao X.L."/>
            <person name="Li Y.G."/>
            <person name="Wang T.C."/>
            <person name="Zhang K."/>
            <person name="Xu W.W."/>
            <person name="Yu Z.J."/>
            <person name="Xia X.Z."/>
        </authorList>
    </citation>
    <scope>NUCLEOTIDE SEQUENCE</scope>
    <source>
        <strain evidence="4">FR3</strain>
    </source>
</reference>
<name>A0A0J9XR19_BRUMA</name>
<evidence type="ECO:0000256" key="1">
    <source>
        <dbReference type="ARBA" id="ARBA00008724"/>
    </source>
</evidence>
<dbReference type="PANTHER" id="PTHR12532:SF0">
    <property type="entry name" value="TRANSLATIONAL ACTIVATOR OF CYTOCHROME C OXIDASE 1"/>
    <property type="match status" value="1"/>
</dbReference>
<dbReference type="WormBase" id="Bm9221">
    <property type="protein sequence ID" value="BM32183"/>
    <property type="gene ID" value="WBGene00229482"/>
    <property type="gene designation" value="Bma-taco-1"/>
</dbReference>
<dbReference type="EMBL" id="LN856867">
    <property type="protein sequence ID" value="CDP93243.1"/>
    <property type="molecule type" value="Genomic_DNA"/>
</dbReference>
<accession>A0A0J9XR19</accession>
<dbReference type="InterPro" id="IPR029072">
    <property type="entry name" value="YebC-like"/>
</dbReference>
<dbReference type="WBParaSite" id="Bm9221.1">
    <property type="protein sequence ID" value="Bm9221.1"/>
    <property type="gene ID" value="WBGene00229482"/>
</dbReference>
<dbReference type="GO" id="GO:0005739">
    <property type="term" value="C:mitochondrion"/>
    <property type="evidence" value="ECO:0007669"/>
    <property type="project" value="TreeGrafter"/>
</dbReference>
<evidence type="ECO:0000313" key="8">
    <source>
        <dbReference type="WormBase" id="Bm9221"/>
    </source>
</evidence>
<proteinExistence type="inferred from homology"/>
<comment type="similarity">
    <text evidence="1">Belongs to the TACO1 family.</text>
</comment>
<dbReference type="STRING" id="6279.A0A0J9XR19"/>
<evidence type="ECO:0000313" key="7">
    <source>
        <dbReference type="WBParaSite" id="Bm9221.1"/>
    </source>
</evidence>
<keyword evidence="6" id="KW-1185">Reference proteome</keyword>
<feature type="domain" description="TACO1/YebC-like second and third" evidence="2">
    <location>
        <begin position="105"/>
        <end position="263"/>
    </location>
</feature>
<sequence>MEIFRCRMILHARRLWVSPHFMKGHSKWDNIKDTKLAAMVNKTKTAEQLMAKMKRIVRTGGPDLKFNKDLVQLQLEYRNANFPDETFQRALKNVQLQPVKTAKITLLGPSGSVFIIESEGLSQKKLLEFLTTSVYKIGDGFQLSKNDYSRSFEDKGVIIVSAIKANKTLSLDEMEEICIELDCDDVNKFEEDGATFYELVCVRKKFAQLLAIVEKEGFSVKCSALELRAVSPVEIEKHETEKIIQLYQMLRENEGITQVYANIRPNSIPIRPVKLKVATQ</sequence>
<dbReference type="AlphaFoldDB" id="A0A0J9XR19"/>
<organism evidence="4">
    <name type="scientific">Brugia malayi</name>
    <name type="common">Filarial nematode worm</name>
    <dbReference type="NCBI Taxonomy" id="6279"/>
    <lineage>
        <taxon>Eukaryota</taxon>
        <taxon>Metazoa</taxon>
        <taxon>Ecdysozoa</taxon>
        <taxon>Nematoda</taxon>
        <taxon>Chromadorea</taxon>
        <taxon>Rhabditida</taxon>
        <taxon>Spirurina</taxon>
        <taxon>Spiruromorpha</taxon>
        <taxon>Filarioidea</taxon>
        <taxon>Onchocercidae</taxon>
        <taxon>Brugia</taxon>
    </lineage>
</organism>
<evidence type="ECO:0000313" key="6">
    <source>
        <dbReference type="Proteomes" id="UP000006672"/>
    </source>
</evidence>
<dbReference type="InterPro" id="IPR048300">
    <property type="entry name" value="TACO1_YebC-like_2nd/3rd_dom"/>
</dbReference>
<reference evidence="4 6" key="1">
    <citation type="journal article" date="2007" name="Science">
        <title>Draft genome of the filarial nematode parasite Brugia malayi.</title>
        <authorList>
            <person name="Ghedin E."/>
            <person name="Wang S."/>
            <person name="Spiro D."/>
            <person name="Caler E."/>
            <person name="Zhao Q."/>
            <person name="Crabtree J."/>
            <person name="Allen J.E."/>
            <person name="Delcher A.L."/>
            <person name="Guiliano D.B."/>
            <person name="Miranda-Saavedra D."/>
            <person name="Angiuoli S.V."/>
            <person name="Creasy T."/>
            <person name="Amedeo P."/>
            <person name="Haas B."/>
            <person name="El-Sayed N.M."/>
            <person name="Wortman J.R."/>
            <person name="Feldblyum T."/>
            <person name="Tallon L."/>
            <person name="Schatz M."/>
            <person name="Shumway M."/>
            <person name="Koo H."/>
            <person name="Salzberg S.L."/>
            <person name="Schobel S."/>
            <person name="Pertea M."/>
            <person name="Pop M."/>
            <person name="White O."/>
            <person name="Barton G.J."/>
            <person name="Carlow C.K."/>
            <person name="Crawford M.J."/>
            <person name="Daub J."/>
            <person name="Dimmic M.W."/>
            <person name="Estes C.F."/>
            <person name="Foster J.M."/>
            <person name="Ganatra M."/>
            <person name="Gregory W.F."/>
            <person name="Johnson N.M."/>
            <person name="Jin J."/>
            <person name="Komuniecki R."/>
            <person name="Korf I."/>
            <person name="Kumar S."/>
            <person name="Laney S."/>
            <person name="Li B.W."/>
            <person name="Li W."/>
            <person name="Lindblom T.H."/>
            <person name="Lustigman S."/>
            <person name="Ma D."/>
            <person name="Maina C.V."/>
            <person name="Martin D.M."/>
            <person name="McCarter J.P."/>
            <person name="McReynolds L."/>
            <person name="Mitreva M."/>
            <person name="Nutman T.B."/>
            <person name="Parkinson J."/>
            <person name="Peregrin-Alvarez J.M."/>
            <person name="Poole C."/>
            <person name="Ren Q."/>
            <person name="Saunders L."/>
            <person name="Sluder A.E."/>
            <person name="Smith K."/>
            <person name="Stanke M."/>
            <person name="Unnasch T.R."/>
            <person name="Ware J."/>
            <person name="Wei A.D."/>
            <person name="Weil G."/>
            <person name="Williams D.J."/>
            <person name="Zhang Y."/>
            <person name="Williams S.A."/>
            <person name="Fraser-Liggett C."/>
            <person name="Slatko B."/>
            <person name="Blaxter M.L."/>
            <person name="Scott A.L."/>
        </authorList>
    </citation>
    <scope>NUCLEOTIDE SEQUENCE</scope>
    <source>
        <strain evidence="4 6">FR3</strain>
    </source>
</reference>
<dbReference type="Gene3D" id="3.30.70.980">
    <property type="match status" value="2"/>
</dbReference>
<dbReference type="GeneID" id="6095549"/>
<evidence type="ECO:0000313" key="5">
    <source>
        <dbReference type="EMBL" id="VIO91975.1"/>
    </source>
</evidence>
<dbReference type="Proteomes" id="UP000006672">
    <property type="component" value="Unassembled WGS sequence"/>
</dbReference>
<dbReference type="InterPro" id="IPR017856">
    <property type="entry name" value="Integrase-like_N"/>
</dbReference>
<dbReference type="Pfam" id="PF20772">
    <property type="entry name" value="TACO1_YebC_N"/>
    <property type="match status" value="1"/>
</dbReference>
<evidence type="ECO:0000313" key="4">
    <source>
        <dbReference type="EMBL" id="CDP93243.1"/>
    </source>
</evidence>
<feature type="domain" description="TACO1/YebC-like N-terminal" evidence="3">
    <location>
        <begin position="26"/>
        <end position="95"/>
    </location>
</feature>
<dbReference type="InterPro" id="IPR026564">
    <property type="entry name" value="Transcrip_reg_TACO1-like_dom3"/>
</dbReference>
<dbReference type="RefSeq" id="XP_042933293.1">
    <property type="nucleotide sequence ID" value="XM_043077359.1"/>
</dbReference>
<dbReference type="InterPro" id="IPR049083">
    <property type="entry name" value="TACO1_YebC_N"/>
</dbReference>
<dbReference type="EMBL" id="CAAKNF010000192">
    <property type="protein sequence ID" value="VIO91975.1"/>
    <property type="molecule type" value="Genomic_DNA"/>
</dbReference>
<dbReference type="OrthoDB" id="2017544at2759"/>
<protein>
    <submittedName>
        <fullName evidence="4 7">BMA-TACO-1</fullName>
    </submittedName>
    <submittedName>
        <fullName evidence="5">Hypothetical UPF0082 protein RSc2190, putative</fullName>
    </submittedName>
</protein>
<dbReference type="SUPFAM" id="SSF75625">
    <property type="entry name" value="YebC-like"/>
    <property type="match status" value="1"/>
</dbReference>
<dbReference type="Pfam" id="PF01709">
    <property type="entry name" value="Transcrip_reg"/>
    <property type="match status" value="1"/>
</dbReference>
<dbReference type="PANTHER" id="PTHR12532">
    <property type="entry name" value="TRANSLATIONAL ACTIVATOR OF CYTOCHROME C OXIDASE 1"/>
    <property type="match status" value="1"/>
</dbReference>
<evidence type="ECO:0000259" key="3">
    <source>
        <dbReference type="Pfam" id="PF20772"/>
    </source>
</evidence>
<reference evidence="5" key="3">
    <citation type="submission" date="2019-04" db="EMBL/GenBank/DDBJ databases">
        <authorList>
            <person name="Howe K."/>
            <person name="Paulini M."/>
            <person name="Williams G."/>
        </authorList>
    </citation>
    <scope>NUCLEOTIDE SEQUENCE [LARGE SCALE GENOMIC DNA]</scope>
    <source>
        <strain evidence="5">FR3</strain>
    </source>
</reference>
<dbReference type="OMA" id="CIELDCD"/>
<dbReference type="InterPro" id="IPR002876">
    <property type="entry name" value="Transcrip_reg_TACO1-like"/>
</dbReference>
<dbReference type="FunCoup" id="A0A0J9XR19">
    <property type="interactions" value="427"/>
</dbReference>
<dbReference type="Gene3D" id="1.10.10.200">
    <property type="match status" value="1"/>
</dbReference>
<evidence type="ECO:0000259" key="2">
    <source>
        <dbReference type="Pfam" id="PF01709"/>
    </source>
</evidence>
<accession>A0A4E9F5E8</accession>